<accession>A0ABU7MSX0</accession>
<evidence type="ECO:0000256" key="1">
    <source>
        <dbReference type="ARBA" id="ARBA00023015"/>
    </source>
</evidence>
<evidence type="ECO:0000259" key="4">
    <source>
        <dbReference type="PROSITE" id="PS51077"/>
    </source>
</evidence>
<gene>
    <name evidence="6" type="ORF">V1Y59_10005</name>
</gene>
<organism evidence="6 7">
    <name type="scientific">Gordonia prachuapensis</name>
    <dbReference type="NCBI Taxonomy" id="3115651"/>
    <lineage>
        <taxon>Bacteria</taxon>
        <taxon>Bacillati</taxon>
        <taxon>Actinomycetota</taxon>
        <taxon>Actinomycetes</taxon>
        <taxon>Mycobacteriales</taxon>
        <taxon>Gordoniaceae</taxon>
        <taxon>Gordonia</taxon>
    </lineage>
</organism>
<name>A0ABU7MSX0_9ACTN</name>
<evidence type="ECO:0000259" key="5">
    <source>
        <dbReference type="PROSITE" id="PS51078"/>
    </source>
</evidence>
<evidence type="ECO:0000256" key="2">
    <source>
        <dbReference type="ARBA" id="ARBA00023125"/>
    </source>
</evidence>
<evidence type="ECO:0000313" key="6">
    <source>
        <dbReference type="EMBL" id="MEE4023410.1"/>
    </source>
</evidence>
<dbReference type="Proteomes" id="UP001335729">
    <property type="component" value="Unassembled WGS sequence"/>
</dbReference>
<sequence>MTTLLSDSSPATVQTSLPLSMVERMTLIMEAFDRPLSRLTLDEVTQHTGLPRSTAHRILDQLVRCGWLIHTKTHYSLGSRALTLGGRERAQHELRSAASDIAQALAFRTGTYVHIATLAGAEVFYLEMFGGRNGERVASPVGRRAPAHCTAVGKAVLAALTPEYVDTQYANSLANVRTMHSIRDVNRLHQELARVRGRNGLALERGECFPDLACVGAAIRGDDGPVGGISIVTRRENPLEPLAPMVLRAAHTISGRLTGTARKTS</sequence>
<dbReference type="Pfam" id="PF09339">
    <property type="entry name" value="HTH_IclR"/>
    <property type="match status" value="1"/>
</dbReference>
<dbReference type="RefSeq" id="WP_330504727.1">
    <property type="nucleotide sequence ID" value="NZ_JAZDUE010000007.1"/>
</dbReference>
<dbReference type="SUPFAM" id="SSF46785">
    <property type="entry name" value="Winged helix' DNA-binding domain"/>
    <property type="match status" value="1"/>
</dbReference>
<keyword evidence="1" id="KW-0805">Transcription regulation</keyword>
<proteinExistence type="predicted"/>
<dbReference type="InterPro" id="IPR005471">
    <property type="entry name" value="Tscrpt_reg_IclR_N"/>
</dbReference>
<keyword evidence="7" id="KW-1185">Reference proteome</keyword>
<keyword evidence="2" id="KW-0238">DNA-binding</keyword>
<evidence type="ECO:0000256" key="3">
    <source>
        <dbReference type="ARBA" id="ARBA00023163"/>
    </source>
</evidence>
<dbReference type="Gene3D" id="1.10.10.10">
    <property type="entry name" value="Winged helix-like DNA-binding domain superfamily/Winged helix DNA-binding domain"/>
    <property type="match status" value="1"/>
</dbReference>
<protein>
    <submittedName>
        <fullName evidence="6">IclR family transcriptional regulator</fullName>
    </submittedName>
</protein>
<feature type="domain" description="IclR-ED" evidence="5">
    <location>
        <begin position="80"/>
        <end position="259"/>
    </location>
</feature>
<keyword evidence="3" id="KW-0804">Transcription</keyword>
<dbReference type="InterPro" id="IPR036388">
    <property type="entry name" value="WH-like_DNA-bd_sf"/>
</dbReference>
<dbReference type="InterPro" id="IPR014757">
    <property type="entry name" value="Tscrpt_reg_IclR_C"/>
</dbReference>
<dbReference type="PANTHER" id="PTHR30136">
    <property type="entry name" value="HELIX-TURN-HELIX TRANSCRIPTIONAL REGULATOR, ICLR FAMILY"/>
    <property type="match status" value="1"/>
</dbReference>
<feature type="domain" description="HTH iclR-type" evidence="4">
    <location>
        <begin position="19"/>
        <end position="79"/>
    </location>
</feature>
<dbReference type="PANTHER" id="PTHR30136:SF24">
    <property type="entry name" value="HTH-TYPE TRANSCRIPTIONAL REPRESSOR ALLR"/>
    <property type="match status" value="1"/>
</dbReference>
<dbReference type="Gene3D" id="3.30.450.40">
    <property type="match status" value="1"/>
</dbReference>
<dbReference type="EMBL" id="JAZDUE010000007">
    <property type="protein sequence ID" value="MEE4023410.1"/>
    <property type="molecule type" value="Genomic_DNA"/>
</dbReference>
<dbReference type="SUPFAM" id="SSF55781">
    <property type="entry name" value="GAF domain-like"/>
    <property type="match status" value="1"/>
</dbReference>
<dbReference type="InterPro" id="IPR029016">
    <property type="entry name" value="GAF-like_dom_sf"/>
</dbReference>
<dbReference type="PROSITE" id="PS51077">
    <property type="entry name" value="HTH_ICLR"/>
    <property type="match status" value="1"/>
</dbReference>
<dbReference type="Pfam" id="PF01614">
    <property type="entry name" value="IclR_C"/>
    <property type="match status" value="1"/>
</dbReference>
<dbReference type="SMART" id="SM00346">
    <property type="entry name" value="HTH_ICLR"/>
    <property type="match status" value="1"/>
</dbReference>
<dbReference type="PROSITE" id="PS51078">
    <property type="entry name" value="ICLR_ED"/>
    <property type="match status" value="1"/>
</dbReference>
<evidence type="ECO:0000313" key="7">
    <source>
        <dbReference type="Proteomes" id="UP001335729"/>
    </source>
</evidence>
<reference evidence="6 7" key="1">
    <citation type="submission" date="2024-01" db="EMBL/GenBank/DDBJ databases">
        <title>Draft genome sequence of Gordonia sp. PKS22-38.</title>
        <authorList>
            <person name="Suphannarot A."/>
            <person name="Mingma R."/>
        </authorList>
    </citation>
    <scope>NUCLEOTIDE SEQUENCE [LARGE SCALE GENOMIC DNA]</scope>
    <source>
        <strain evidence="6 7">PKS22-38</strain>
    </source>
</reference>
<dbReference type="InterPro" id="IPR050707">
    <property type="entry name" value="HTH_MetabolicPath_Reg"/>
</dbReference>
<dbReference type="InterPro" id="IPR036390">
    <property type="entry name" value="WH_DNA-bd_sf"/>
</dbReference>
<comment type="caution">
    <text evidence="6">The sequence shown here is derived from an EMBL/GenBank/DDBJ whole genome shotgun (WGS) entry which is preliminary data.</text>
</comment>